<gene>
    <name evidence="2" type="ORF">Cci01nite_10670</name>
</gene>
<proteinExistence type="predicted"/>
<dbReference type="EMBL" id="BONH01000002">
    <property type="protein sequence ID" value="GIF95973.1"/>
    <property type="molecule type" value="Genomic_DNA"/>
</dbReference>
<dbReference type="AlphaFoldDB" id="A0A8J3KFK0"/>
<reference evidence="2 3" key="1">
    <citation type="submission" date="2021-01" db="EMBL/GenBank/DDBJ databases">
        <title>Whole genome shotgun sequence of Catellatospora citrea NBRC 14495.</title>
        <authorList>
            <person name="Komaki H."/>
            <person name="Tamura T."/>
        </authorList>
    </citation>
    <scope>NUCLEOTIDE SEQUENCE [LARGE SCALE GENOMIC DNA]</scope>
    <source>
        <strain evidence="2 3">NBRC 14495</strain>
    </source>
</reference>
<feature type="transmembrane region" description="Helical" evidence="1">
    <location>
        <begin position="16"/>
        <end position="39"/>
    </location>
</feature>
<sequence length="209" mass="22378">MADQAKTSTGHHPWSAYGVLTAVVLPLLAISASIVVGIITANAKARASSVVVEQRAAQEASAARSAAQLDQCLVGLWRLHAADAPISIVMDGAVAVPNAARTGAVTMRFGGDGRGSVEFAYRLTGIRADDGKRMEQALLGHNEFTYQTDGGMVTLAQVSEQSAMTTTADGRQVDQREIPWTWWLSSRYVCSPTQLTTQDANETVRFERV</sequence>
<organism evidence="2 3">
    <name type="scientific">Catellatospora citrea</name>
    <dbReference type="NCBI Taxonomy" id="53366"/>
    <lineage>
        <taxon>Bacteria</taxon>
        <taxon>Bacillati</taxon>
        <taxon>Actinomycetota</taxon>
        <taxon>Actinomycetes</taxon>
        <taxon>Micromonosporales</taxon>
        <taxon>Micromonosporaceae</taxon>
        <taxon>Catellatospora</taxon>
    </lineage>
</organism>
<keyword evidence="1" id="KW-0812">Transmembrane</keyword>
<keyword evidence="3" id="KW-1185">Reference proteome</keyword>
<comment type="caution">
    <text evidence="2">The sequence shown here is derived from an EMBL/GenBank/DDBJ whole genome shotgun (WGS) entry which is preliminary data.</text>
</comment>
<protein>
    <submittedName>
        <fullName evidence="2">Uncharacterized protein</fullName>
    </submittedName>
</protein>
<accession>A0A8J3KFK0</accession>
<evidence type="ECO:0000313" key="3">
    <source>
        <dbReference type="Proteomes" id="UP000659904"/>
    </source>
</evidence>
<dbReference type="Proteomes" id="UP000659904">
    <property type="component" value="Unassembled WGS sequence"/>
</dbReference>
<keyword evidence="1" id="KW-1133">Transmembrane helix</keyword>
<evidence type="ECO:0000256" key="1">
    <source>
        <dbReference type="SAM" id="Phobius"/>
    </source>
</evidence>
<keyword evidence="1" id="KW-0472">Membrane</keyword>
<dbReference type="RefSeq" id="WP_120320939.1">
    <property type="nucleotide sequence ID" value="NZ_BONH01000002.1"/>
</dbReference>
<name>A0A8J3KFK0_9ACTN</name>
<evidence type="ECO:0000313" key="2">
    <source>
        <dbReference type="EMBL" id="GIF95973.1"/>
    </source>
</evidence>